<evidence type="ECO:0000256" key="1">
    <source>
        <dbReference type="ARBA" id="ARBA00009179"/>
    </source>
</evidence>
<sequence length="534" mass="60056">MLKKLLSVIVISTLSALSVFAQTNADLEMQFKKFNTLLYQLDRNYVDTVNLEKVVEKSIREMLQELDPHSVYIPEKELKKMNEPLEGNFEGIGIQFNILKDTITVVSPIPGGPSEKLGIRASDKIIKIEDEVVAGIGVTNSMVIERLRGKKGTIVNVSIKRRGENELLDYAIERDKIPIFSVDASYMGDDETGYIKINRFAAQTADEFREAVTKLKAQGMKNLILDLQGNGGGYLRAAVDIADELIDGNKLLVYTQGRTQPKQDLLAGQPGLFETGKLVVLVDEGSASASEIVSGAVQDWDRGLIVGRRTFGKGLVQKPFMLPDGSAVRMTVSRYYTPSGRCIQKPYKDGIEQYYRERFERYTSGEMFSLDSIELPDSLKFQTANNRTVYGGGGILPDVFVPFDTSESSSYFSAMVRKGIINDYALEYSDGNRRKLKKQFPDMVAFKAGFNVNEEMMNEMIKQAEKAKIEFVETDFIKSKNIIETRFKALLARSLYESEAFYYIINDLNESYQKALKVLQDGTYSKMKLAQNKN</sequence>
<name>A0A5C6UUJ5_9FLAO</name>
<dbReference type="GO" id="GO:0008236">
    <property type="term" value="F:serine-type peptidase activity"/>
    <property type="evidence" value="ECO:0007669"/>
    <property type="project" value="UniProtKB-KW"/>
</dbReference>
<dbReference type="Proteomes" id="UP000321168">
    <property type="component" value="Unassembled WGS sequence"/>
</dbReference>
<dbReference type="InterPro" id="IPR004447">
    <property type="entry name" value="Peptidase_S41A"/>
</dbReference>
<dbReference type="SMART" id="SM00245">
    <property type="entry name" value="TSPc"/>
    <property type="match status" value="1"/>
</dbReference>
<dbReference type="PANTHER" id="PTHR32060">
    <property type="entry name" value="TAIL-SPECIFIC PROTEASE"/>
    <property type="match status" value="1"/>
</dbReference>
<reference evidence="9 10" key="1">
    <citation type="submission" date="2019-08" db="EMBL/GenBank/DDBJ databases">
        <title>Genome of Luteibaculum oceani JCM 18817.</title>
        <authorList>
            <person name="Bowman J.P."/>
        </authorList>
    </citation>
    <scope>NUCLEOTIDE SEQUENCE [LARGE SCALE GENOMIC DNA]</scope>
    <source>
        <strain evidence="9 10">JCM 18817</strain>
    </source>
</reference>
<evidence type="ECO:0000256" key="6">
    <source>
        <dbReference type="SAM" id="SignalP"/>
    </source>
</evidence>
<keyword evidence="6" id="KW-0732">Signal</keyword>
<dbReference type="Gene3D" id="3.90.226.10">
    <property type="entry name" value="2-enoyl-CoA Hydratase, Chain A, domain 1"/>
    <property type="match status" value="1"/>
</dbReference>
<accession>A0A5C6UUJ5</accession>
<dbReference type="PANTHER" id="PTHR32060:SF30">
    <property type="entry name" value="CARBOXY-TERMINAL PROCESSING PROTEASE CTPA"/>
    <property type="match status" value="1"/>
</dbReference>
<feature type="domain" description="PDZ" evidence="7">
    <location>
        <begin position="90"/>
        <end position="163"/>
    </location>
</feature>
<keyword evidence="3 5" id="KW-0378">Hydrolase</keyword>
<dbReference type="SUPFAM" id="SSF50156">
    <property type="entry name" value="PDZ domain-like"/>
    <property type="match status" value="1"/>
</dbReference>
<gene>
    <name evidence="9" type="ORF">FRX97_09260</name>
</gene>
<dbReference type="Pfam" id="PF13180">
    <property type="entry name" value="PDZ_2"/>
    <property type="match status" value="1"/>
</dbReference>
<dbReference type="InterPro" id="IPR005151">
    <property type="entry name" value="Tail-specific_protease"/>
</dbReference>
<evidence type="ECO:0000256" key="3">
    <source>
        <dbReference type="ARBA" id="ARBA00022801"/>
    </source>
</evidence>
<comment type="caution">
    <text evidence="9">The sequence shown here is derived from an EMBL/GenBank/DDBJ whole genome shotgun (WGS) entry which is preliminary data.</text>
</comment>
<dbReference type="GO" id="GO:0030288">
    <property type="term" value="C:outer membrane-bounded periplasmic space"/>
    <property type="evidence" value="ECO:0007669"/>
    <property type="project" value="TreeGrafter"/>
</dbReference>
<dbReference type="InterPro" id="IPR001478">
    <property type="entry name" value="PDZ"/>
</dbReference>
<comment type="similarity">
    <text evidence="1 5">Belongs to the peptidase S41A family.</text>
</comment>
<evidence type="ECO:0000259" key="8">
    <source>
        <dbReference type="SMART" id="SM00245"/>
    </source>
</evidence>
<dbReference type="Gene3D" id="2.30.42.10">
    <property type="match status" value="1"/>
</dbReference>
<dbReference type="GO" id="GO:0006508">
    <property type="term" value="P:proteolysis"/>
    <property type="evidence" value="ECO:0007669"/>
    <property type="project" value="UniProtKB-KW"/>
</dbReference>
<dbReference type="Pfam" id="PF03572">
    <property type="entry name" value="Peptidase_S41"/>
    <property type="match status" value="1"/>
</dbReference>
<dbReference type="InterPro" id="IPR036034">
    <property type="entry name" value="PDZ_sf"/>
</dbReference>
<dbReference type="OrthoDB" id="9812068at2"/>
<protein>
    <submittedName>
        <fullName evidence="9">S41 family peptidase</fullName>
    </submittedName>
</protein>
<feature type="domain" description="Tail specific protease" evidence="8">
    <location>
        <begin position="165"/>
        <end position="357"/>
    </location>
</feature>
<feature type="chain" id="PRO_5022728583" evidence="6">
    <location>
        <begin position="22"/>
        <end position="534"/>
    </location>
</feature>
<evidence type="ECO:0000313" key="10">
    <source>
        <dbReference type="Proteomes" id="UP000321168"/>
    </source>
</evidence>
<feature type="signal peptide" evidence="6">
    <location>
        <begin position="1"/>
        <end position="21"/>
    </location>
</feature>
<dbReference type="CDD" id="cd06782">
    <property type="entry name" value="cpPDZ_CPP-like"/>
    <property type="match status" value="1"/>
</dbReference>
<keyword evidence="4 5" id="KW-0720">Serine protease</keyword>
<evidence type="ECO:0000256" key="5">
    <source>
        <dbReference type="RuleBase" id="RU004404"/>
    </source>
</evidence>
<dbReference type="AlphaFoldDB" id="A0A5C6UUJ5"/>
<evidence type="ECO:0000313" key="9">
    <source>
        <dbReference type="EMBL" id="TXC77043.1"/>
    </source>
</evidence>
<proteinExistence type="inferred from homology"/>
<keyword evidence="10" id="KW-1185">Reference proteome</keyword>
<evidence type="ECO:0000259" key="7">
    <source>
        <dbReference type="SMART" id="SM00228"/>
    </source>
</evidence>
<dbReference type="CDD" id="cd07560">
    <property type="entry name" value="Peptidase_S41_CPP"/>
    <property type="match status" value="1"/>
</dbReference>
<evidence type="ECO:0000256" key="4">
    <source>
        <dbReference type="ARBA" id="ARBA00022825"/>
    </source>
</evidence>
<dbReference type="InterPro" id="IPR029045">
    <property type="entry name" value="ClpP/crotonase-like_dom_sf"/>
</dbReference>
<dbReference type="EMBL" id="VORB01000008">
    <property type="protein sequence ID" value="TXC77043.1"/>
    <property type="molecule type" value="Genomic_DNA"/>
</dbReference>
<dbReference type="SUPFAM" id="SSF52096">
    <property type="entry name" value="ClpP/crotonase"/>
    <property type="match status" value="1"/>
</dbReference>
<dbReference type="Gene3D" id="3.30.750.44">
    <property type="match status" value="1"/>
</dbReference>
<dbReference type="NCBIfam" id="TIGR00225">
    <property type="entry name" value="prc"/>
    <property type="match status" value="1"/>
</dbReference>
<organism evidence="9 10">
    <name type="scientific">Luteibaculum oceani</name>
    <dbReference type="NCBI Taxonomy" id="1294296"/>
    <lineage>
        <taxon>Bacteria</taxon>
        <taxon>Pseudomonadati</taxon>
        <taxon>Bacteroidota</taxon>
        <taxon>Flavobacteriia</taxon>
        <taxon>Flavobacteriales</taxon>
        <taxon>Luteibaculaceae</taxon>
        <taxon>Luteibaculum</taxon>
    </lineage>
</organism>
<dbReference type="GO" id="GO:0007165">
    <property type="term" value="P:signal transduction"/>
    <property type="evidence" value="ECO:0007669"/>
    <property type="project" value="TreeGrafter"/>
</dbReference>
<dbReference type="GO" id="GO:0004175">
    <property type="term" value="F:endopeptidase activity"/>
    <property type="evidence" value="ECO:0007669"/>
    <property type="project" value="TreeGrafter"/>
</dbReference>
<keyword evidence="2 5" id="KW-0645">Protease</keyword>
<dbReference type="RefSeq" id="WP_147014931.1">
    <property type="nucleotide sequence ID" value="NZ_VORB01000008.1"/>
</dbReference>
<evidence type="ECO:0000256" key="2">
    <source>
        <dbReference type="ARBA" id="ARBA00022670"/>
    </source>
</evidence>
<dbReference type="SMART" id="SM00228">
    <property type="entry name" value="PDZ"/>
    <property type="match status" value="1"/>
</dbReference>